<gene>
    <name evidence="5" type="ORF">SEPMUDRAFT_151974</name>
</gene>
<dbReference type="GO" id="GO:0012505">
    <property type="term" value="C:endomembrane system"/>
    <property type="evidence" value="ECO:0007669"/>
    <property type="project" value="TreeGrafter"/>
</dbReference>
<dbReference type="PANTHER" id="PTHR19957:SF38">
    <property type="entry name" value="LD27581P"/>
    <property type="match status" value="1"/>
</dbReference>
<dbReference type="FunFam" id="1.20.5.110:FF:000059">
    <property type="entry name" value="Related to syntaxin 12"/>
    <property type="match status" value="1"/>
</dbReference>
<dbReference type="GO" id="GO:0006886">
    <property type="term" value="P:intracellular protein transport"/>
    <property type="evidence" value="ECO:0007669"/>
    <property type="project" value="InterPro"/>
</dbReference>
<feature type="region of interest" description="Disordered" evidence="2">
    <location>
        <begin position="145"/>
        <end position="169"/>
    </location>
</feature>
<dbReference type="Pfam" id="PF14523">
    <property type="entry name" value="Syntaxin_2"/>
    <property type="match status" value="1"/>
</dbReference>
<evidence type="ECO:0000259" key="4">
    <source>
        <dbReference type="PROSITE" id="PS50192"/>
    </source>
</evidence>
<feature type="region of interest" description="Disordered" evidence="2">
    <location>
        <begin position="1"/>
        <end position="29"/>
    </location>
</feature>
<dbReference type="InterPro" id="IPR006012">
    <property type="entry name" value="Syntaxin/epimorphin_CS"/>
</dbReference>
<dbReference type="InterPro" id="IPR045242">
    <property type="entry name" value="Syntaxin"/>
</dbReference>
<accession>M3CVV5</accession>
<dbReference type="AlphaFoldDB" id="M3CVV5"/>
<dbReference type="EMBL" id="KB456271">
    <property type="protein sequence ID" value="EMF08272.1"/>
    <property type="molecule type" value="Genomic_DNA"/>
</dbReference>
<dbReference type="HOGENOM" id="CLU_059257_2_0_1"/>
<reference evidence="5 6" key="1">
    <citation type="journal article" date="2012" name="PLoS Pathog.">
        <title>Diverse lifestyles and strategies of plant pathogenesis encoded in the genomes of eighteen Dothideomycetes fungi.</title>
        <authorList>
            <person name="Ohm R.A."/>
            <person name="Feau N."/>
            <person name="Henrissat B."/>
            <person name="Schoch C.L."/>
            <person name="Horwitz B.A."/>
            <person name="Barry K.W."/>
            <person name="Condon B.J."/>
            <person name="Copeland A.C."/>
            <person name="Dhillon B."/>
            <person name="Glaser F."/>
            <person name="Hesse C.N."/>
            <person name="Kosti I."/>
            <person name="LaButti K."/>
            <person name="Lindquist E.A."/>
            <person name="Lucas S."/>
            <person name="Salamov A.A."/>
            <person name="Bradshaw R.E."/>
            <person name="Ciuffetti L."/>
            <person name="Hamelin R.C."/>
            <person name="Kema G.H.J."/>
            <person name="Lawrence C."/>
            <person name="Scott J.A."/>
            <person name="Spatafora J.W."/>
            <person name="Turgeon B.G."/>
            <person name="de Wit P.J.G.M."/>
            <person name="Zhong S."/>
            <person name="Goodwin S.B."/>
            <person name="Grigoriev I.V."/>
        </authorList>
    </citation>
    <scope>NUCLEOTIDE SEQUENCE [LARGE SCALE GENOMIC DNA]</scope>
    <source>
        <strain evidence="5 6">SO2202</strain>
    </source>
</reference>
<dbReference type="PROSITE" id="PS50192">
    <property type="entry name" value="T_SNARE"/>
    <property type="match status" value="1"/>
</dbReference>
<keyword evidence="3" id="KW-0812">Transmembrane</keyword>
<dbReference type="InterPro" id="IPR006011">
    <property type="entry name" value="Syntaxin_N"/>
</dbReference>
<dbReference type="PANTHER" id="PTHR19957">
    <property type="entry name" value="SYNTAXIN"/>
    <property type="match status" value="1"/>
</dbReference>
<evidence type="ECO:0000256" key="3">
    <source>
        <dbReference type="SAM" id="Phobius"/>
    </source>
</evidence>
<dbReference type="InterPro" id="IPR010989">
    <property type="entry name" value="SNARE"/>
</dbReference>
<keyword evidence="6" id="KW-1185">Reference proteome</keyword>
<proteinExistence type="inferred from homology"/>
<dbReference type="GO" id="GO:0005484">
    <property type="term" value="F:SNAP receptor activity"/>
    <property type="evidence" value="ECO:0007669"/>
    <property type="project" value="InterPro"/>
</dbReference>
<feature type="domain" description="T-SNARE coiled-coil homology" evidence="4">
    <location>
        <begin position="185"/>
        <end position="247"/>
    </location>
</feature>
<dbReference type="OMA" id="QPFLMEQ"/>
<dbReference type="PROSITE" id="PS00914">
    <property type="entry name" value="SYNTAXIN"/>
    <property type="match status" value="1"/>
</dbReference>
<dbReference type="SMART" id="SM00397">
    <property type="entry name" value="t_SNARE"/>
    <property type="match status" value="1"/>
</dbReference>
<dbReference type="OrthoDB" id="364348at2759"/>
<evidence type="ECO:0000256" key="1">
    <source>
        <dbReference type="ARBA" id="ARBA00009063"/>
    </source>
</evidence>
<dbReference type="Gene3D" id="1.20.58.70">
    <property type="match status" value="1"/>
</dbReference>
<dbReference type="GO" id="GO:0006906">
    <property type="term" value="P:vesicle fusion"/>
    <property type="evidence" value="ECO:0007669"/>
    <property type="project" value="TreeGrafter"/>
</dbReference>
<dbReference type="InterPro" id="IPR000727">
    <property type="entry name" value="T_SNARE_dom"/>
</dbReference>
<organism evidence="5 6">
    <name type="scientific">Sphaerulina musiva (strain SO2202)</name>
    <name type="common">Poplar stem canker fungus</name>
    <name type="synonym">Septoria musiva</name>
    <dbReference type="NCBI Taxonomy" id="692275"/>
    <lineage>
        <taxon>Eukaryota</taxon>
        <taxon>Fungi</taxon>
        <taxon>Dikarya</taxon>
        <taxon>Ascomycota</taxon>
        <taxon>Pezizomycotina</taxon>
        <taxon>Dothideomycetes</taxon>
        <taxon>Dothideomycetidae</taxon>
        <taxon>Mycosphaerellales</taxon>
        <taxon>Mycosphaerellaceae</taxon>
        <taxon>Sphaerulina</taxon>
    </lineage>
</organism>
<dbReference type="SUPFAM" id="SSF47661">
    <property type="entry name" value="t-snare proteins"/>
    <property type="match status" value="1"/>
</dbReference>
<sequence length="278" mass="31013">MSFNDTSNLESQPTTWRRQDDPQYADDPEYNTFTTQLGDKLFSLTSNISRLSNQIALLGTRRETDRVRERVQDLLSETQDGFKEVGEGLKRVQGWHDLGPSQKYTAGKLATEFRASLDEFQGLQRSALEKQRASQTAAKAALDADGGGLMSPGGTQMGGQQQQLQQQQQQEQLRLADQSEVDFQESLIIERESEIRNIESSVSELNELFRDVATMVHEQGGQLDIISENVTSTRDDTRNADQQLRTASRHQKSARGKACCLLIILAIILAIVLLAVLA</sequence>
<evidence type="ECO:0000313" key="6">
    <source>
        <dbReference type="Proteomes" id="UP000016931"/>
    </source>
</evidence>
<name>M3CVV5_SPHMS</name>
<keyword evidence="3" id="KW-0472">Membrane</keyword>
<protein>
    <submittedName>
        <fullName evidence="5">t-SNARE</fullName>
    </submittedName>
</protein>
<evidence type="ECO:0000313" key="5">
    <source>
        <dbReference type="EMBL" id="EMF08272.1"/>
    </source>
</evidence>
<evidence type="ECO:0000256" key="2">
    <source>
        <dbReference type="SAM" id="MobiDB-lite"/>
    </source>
</evidence>
<keyword evidence="3" id="KW-1133">Transmembrane helix</keyword>
<dbReference type="GO" id="GO:0031201">
    <property type="term" value="C:SNARE complex"/>
    <property type="evidence" value="ECO:0007669"/>
    <property type="project" value="TreeGrafter"/>
</dbReference>
<dbReference type="GO" id="GO:0006896">
    <property type="term" value="P:Golgi to vacuole transport"/>
    <property type="evidence" value="ECO:0007669"/>
    <property type="project" value="TreeGrafter"/>
</dbReference>
<feature type="transmembrane region" description="Helical" evidence="3">
    <location>
        <begin position="258"/>
        <end position="277"/>
    </location>
</feature>
<dbReference type="Gene3D" id="1.20.5.110">
    <property type="match status" value="1"/>
</dbReference>
<dbReference type="Pfam" id="PF05739">
    <property type="entry name" value="SNARE"/>
    <property type="match status" value="1"/>
</dbReference>
<dbReference type="RefSeq" id="XP_016756393.1">
    <property type="nucleotide sequence ID" value="XM_016907163.1"/>
</dbReference>
<dbReference type="GeneID" id="27904300"/>
<feature type="compositionally biased region" description="Gly residues" evidence="2">
    <location>
        <begin position="145"/>
        <end position="157"/>
    </location>
</feature>
<comment type="similarity">
    <text evidence="1">Belongs to the syntaxin family.</text>
</comment>
<dbReference type="GO" id="GO:0048278">
    <property type="term" value="P:vesicle docking"/>
    <property type="evidence" value="ECO:0007669"/>
    <property type="project" value="TreeGrafter"/>
</dbReference>
<dbReference type="CDD" id="cd15840">
    <property type="entry name" value="SNARE_Qa"/>
    <property type="match status" value="1"/>
</dbReference>
<dbReference type="Proteomes" id="UP000016931">
    <property type="component" value="Unassembled WGS sequence"/>
</dbReference>
<dbReference type="STRING" id="692275.M3CVV5"/>
<feature type="compositionally biased region" description="Polar residues" evidence="2">
    <location>
        <begin position="1"/>
        <end position="16"/>
    </location>
</feature>
<feature type="compositionally biased region" description="Low complexity" evidence="2">
    <location>
        <begin position="158"/>
        <end position="169"/>
    </location>
</feature>
<dbReference type="eggNOG" id="KOG0811">
    <property type="taxonomic scope" value="Eukaryota"/>
</dbReference>
<dbReference type="GO" id="GO:0000149">
    <property type="term" value="F:SNARE binding"/>
    <property type="evidence" value="ECO:0007669"/>
    <property type="project" value="TreeGrafter"/>
</dbReference>